<dbReference type="Proteomes" id="UP001166286">
    <property type="component" value="Unassembled WGS sequence"/>
</dbReference>
<comment type="caution">
    <text evidence="2">The sequence shown here is derived from an EMBL/GenBank/DDBJ whole genome shotgun (WGS) entry which is preliminary data.</text>
</comment>
<proteinExistence type="predicted"/>
<protein>
    <submittedName>
        <fullName evidence="2">Uncharacterized protein</fullName>
    </submittedName>
</protein>
<reference evidence="2" key="1">
    <citation type="submission" date="2023-03" db="EMBL/GenBank/DDBJ databases">
        <title>Complete genome of Cladonia borealis.</title>
        <authorList>
            <person name="Park H."/>
        </authorList>
    </citation>
    <scope>NUCLEOTIDE SEQUENCE</scope>
    <source>
        <strain evidence="2">ANT050790</strain>
    </source>
</reference>
<keyword evidence="3" id="KW-1185">Reference proteome</keyword>
<accession>A0AA39QQ54</accession>
<dbReference type="EMBL" id="JAFEKC020000025">
    <property type="protein sequence ID" value="KAK0507078.1"/>
    <property type="molecule type" value="Genomic_DNA"/>
</dbReference>
<gene>
    <name evidence="2" type="ORF">JMJ35_010536</name>
</gene>
<evidence type="ECO:0000313" key="3">
    <source>
        <dbReference type="Proteomes" id="UP001166286"/>
    </source>
</evidence>
<dbReference type="AlphaFoldDB" id="A0AA39QQ54"/>
<sequence>MVSRCRFNLVIYVISLIFGHCGALGPLCSAAIFGVPPWDDCIAAFSRIPFAGSYITIPDAKLFQLFGEPQYLQPTFGPVINRYAPRPINQIPKIWQFNQCRIALMSYGDGPARAEKPLFGASWNQILVQLETIKQCIRPAEGGTSAGGWTPFTCKSGLGLASDNSLLR</sequence>
<feature type="chain" id="PRO_5041228227" evidence="1">
    <location>
        <begin position="24"/>
        <end position="168"/>
    </location>
</feature>
<feature type="signal peptide" evidence="1">
    <location>
        <begin position="1"/>
        <end position="23"/>
    </location>
</feature>
<evidence type="ECO:0000256" key="1">
    <source>
        <dbReference type="SAM" id="SignalP"/>
    </source>
</evidence>
<keyword evidence="1" id="KW-0732">Signal</keyword>
<evidence type="ECO:0000313" key="2">
    <source>
        <dbReference type="EMBL" id="KAK0507078.1"/>
    </source>
</evidence>
<name>A0AA39QQ54_9LECA</name>
<organism evidence="2 3">
    <name type="scientific">Cladonia borealis</name>
    <dbReference type="NCBI Taxonomy" id="184061"/>
    <lineage>
        <taxon>Eukaryota</taxon>
        <taxon>Fungi</taxon>
        <taxon>Dikarya</taxon>
        <taxon>Ascomycota</taxon>
        <taxon>Pezizomycotina</taxon>
        <taxon>Lecanoromycetes</taxon>
        <taxon>OSLEUM clade</taxon>
        <taxon>Lecanoromycetidae</taxon>
        <taxon>Lecanorales</taxon>
        <taxon>Lecanorineae</taxon>
        <taxon>Cladoniaceae</taxon>
        <taxon>Cladonia</taxon>
    </lineage>
</organism>